<keyword evidence="4" id="KW-0347">Helicase</keyword>
<dbReference type="Pfam" id="PF04851">
    <property type="entry name" value="ResIII"/>
    <property type="match status" value="1"/>
</dbReference>
<dbReference type="AlphaFoldDB" id="A0A4P8XIC6"/>
<evidence type="ECO:0000313" key="12">
    <source>
        <dbReference type="EMBL" id="QCT02347.1"/>
    </source>
</evidence>
<keyword evidence="5" id="KW-0067">ATP-binding</keyword>
<evidence type="ECO:0000259" key="10">
    <source>
        <dbReference type="PROSITE" id="PS51192"/>
    </source>
</evidence>
<dbReference type="InterPro" id="IPR032830">
    <property type="entry name" value="XPB/Ssl2_N"/>
</dbReference>
<evidence type="ECO:0000256" key="5">
    <source>
        <dbReference type="ARBA" id="ARBA00022840"/>
    </source>
</evidence>
<dbReference type="Gene3D" id="3.40.50.300">
    <property type="entry name" value="P-loop containing nucleotide triphosphate hydrolases"/>
    <property type="match status" value="2"/>
</dbReference>
<evidence type="ECO:0000256" key="3">
    <source>
        <dbReference type="ARBA" id="ARBA00022801"/>
    </source>
</evidence>
<gene>
    <name evidence="12" type="ORF">E6C60_1631</name>
</gene>
<keyword evidence="6" id="KW-0413">Isomerase</keyword>
<dbReference type="GO" id="GO:0043138">
    <property type="term" value="F:3'-5' DNA helicase activity"/>
    <property type="evidence" value="ECO:0007669"/>
    <property type="project" value="UniProtKB-EC"/>
</dbReference>
<dbReference type="Pfam" id="PF16203">
    <property type="entry name" value="ERCC3_RAD25_C"/>
    <property type="match status" value="1"/>
</dbReference>
<organism evidence="12 13">
    <name type="scientific">Paenibacillus algicola</name>
    <dbReference type="NCBI Taxonomy" id="2565926"/>
    <lineage>
        <taxon>Bacteria</taxon>
        <taxon>Bacillati</taxon>
        <taxon>Bacillota</taxon>
        <taxon>Bacilli</taxon>
        <taxon>Bacillales</taxon>
        <taxon>Paenibacillaceae</taxon>
        <taxon>Paenibacillus</taxon>
    </lineage>
</organism>
<dbReference type="InterPro" id="IPR032438">
    <property type="entry name" value="ERCC3_RAD25_C"/>
</dbReference>
<dbReference type="PANTHER" id="PTHR11274">
    <property type="entry name" value="RAD25/XP-B DNA REPAIR HELICASE"/>
    <property type="match status" value="1"/>
</dbReference>
<evidence type="ECO:0000313" key="13">
    <source>
        <dbReference type="Proteomes" id="UP000300879"/>
    </source>
</evidence>
<feature type="domain" description="Helicase C-terminal" evidence="11">
    <location>
        <begin position="422"/>
        <end position="567"/>
    </location>
</feature>
<dbReference type="InterPro" id="IPR014001">
    <property type="entry name" value="Helicase_ATP-bd"/>
</dbReference>
<evidence type="ECO:0000256" key="2">
    <source>
        <dbReference type="ARBA" id="ARBA00022741"/>
    </source>
</evidence>
<evidence type="ECO:0000259" key="11">
    <source>
        <dbReference type="PROSITE" id="PS51194"/>
    </source>
</evidence>
<keyword evidence="13" id="KW-1185">Reference proteome</keyword>
<dbReference type="Pfam" id="PF13625">
    <property type="entry name" value="Helicase_C_3"/>
    <property type="match status" value="1"/>
</dbReference>
<feature type="domain" description="Helicase ATP-binding" evidence="10">
    <location>
        <begin position="212"/>
        <end position="367"/>
    </location>
</feature>
<dbReference type="InterPro" id="IPR050615">
    <property type="entry name" value="ATP-dep_DNA_Helicase"/>
</dbReference>
<dbReference type="PROSITE" id="PS51192">
    <property type="entry name" value="HELICASE_ATP_BIND_1"/>
    <property type="match status" value="1"/>
</dbReference>
<name>A0A4P8XIC6_9BACL</name>
<comment type="catalytic activity">
    <reaction evidence="9">
        <text>ATP + H2O = ADP + phosphate + H(+)</text>
        <dbReference type="Rhea" id="RHEA:13065"/>
        <dbReference type="ChEBI" id="CHEBI:15377"/>
        <dbReference type="ChEBI" id="CHEBI:15378"/>
        <dbReference type="ChEBI" id="CHEBI:30616"/>
        <dbReference type="ChEBI" id="CHEBI:43474"/>
        <dbReference type="ChEBI" id="CHEBI:456216"/>
        <dbReference type="EC" id="5.6.2.4"/>
    </reaction>
</comment>
<comment type="catalytic activity">
    <reaction evidence="7">
        <text>Couples ATP hydrolysis with the unwinding of duplex DNA by translocating in the 3'-5' direction.</text>
        <dbReference type="EC" id="5.6.2.4"/>
    </reaction>
</comment>
<dbReference type="InterPro" id="IPR001650">
    <property type="entry name" value="Helicase_C-like"/>
</dbReference>
<dbReference type="PROSITE" id="PS51194">
    <property type="entry name" value="HELICASE_CTER"/>
    <property type="match status" value="1"/>
</dbReference>
<protein>
    <recommendedName>
        <fullName evidence="8">DNA 3'-5' helicase</fullName>
        <ecNumber evidence="8">5.6.2.4</ecNumber>
    </recommendedName>
</protein>
<evidence type="ECO:0000256" key="6">
    <source>
        <dbReference type="ARBA" id="ARBA00023235"/>
    </source>
</evidence>
<evidence type="ECO:0000256" key="4">
    <source>
        <dbReference type="ARBA" id="ARBA00022806"/>
    </source>
</evidence>
<dbReference type="GO" id="GO:0016787">
    <property type="term" value="F:hydrolase activity"/>
    <property type="evidence" value="ECO:0007669"/>
    <property type="project" value="UniProtKB-KW"/>
</dbReference>
<evidence type="ECO:0000256" key="7">
    <source>
        <dbReference type="ARBA" id="ARBA00034617"/>
    </source>
</evidence>
<keyword evidence="2" id="KW-0547">Nucleotide-binding</keyword>
<dbReference type="SMART" id="SM00490">
    <property type="entry name" value="HELICc"/>
    <property type="match status" value="1"/>
</dbReference>
<dbReference type="GO" id="GO:0003677">
    <property type="term" value="F:DNA binding"/>
    <property type="evidence" value="ECO:0007669"/>
    <property type="project" value="InterPro"/>
</dbReference>
<dbReference type="Proteomes" id="UP000300879">
    <property type="component" value="Chromosome"/>
</dbReference>
<dbReference type="EC" id="5.6.2.4" evidence="8"/>
<dbReference type="PRINTS" id="PR00851">
    <property type="entry name" value="XRODRMPGMNTB"/>
</dbReference>
<proteinExistence type="inferred from homology"/>
<keyword evidence="3" id="KW-0378">Hydrolase</keyword>
<accession>A0A4P8XIC6</accession>
<dbReference type="GO" id="GO:0005524">
    <property type="term" value="F:ATP binding"/>
    <property type="evidence" value="ECO:0007669"/>
    <property type="project" value="UniProtKB-KW"/>
</dbReference>
<dbReference type="NCBIfam" id="NF045503">
    <property type="entry name" value="repair_heli_XPB"/>
    <property type="match status" value="1"/>
</dbReference>
<evidence type="ECO:0000256" key="1">
    <source>
        <dbReference type="ARBA" id="ARBA00006637"/>
    </source>
</evidence>
<dbReference type="InterPro" id="IPR027417">
    <property type="entry name" value="P-loop_NTPase"/>
</dbReference>
<dbReference type="SMART" id="SM00487">
    <property type="entry name" value="DEXDc"/>
    <property type="match status" value="1"/>
</dbReference>
<dbReference type="CDD" id="cd18789">
    <property type="entry name" value="SF2_C_XPB"/>
    <property type="match status" value="1"/>
</dbReference>
<dbReference type="InterPro" id="IPR006935">
    <property type="entry name" value="Helicase/UvrB_N"/>
</dbReference>
<dbReference type="EMBL" id="CP040396">
    <property type="protein sequence ID" value="QCT02347.1"/>
    <property type="molecule type" value="Genomic_DNA"/>
</dbReference>
<dbReference type="RefSeq" id="WP_233281176.1">
    <property type="nucleotide sequence ID" value="NZ_CP040396.1"/>
</dbReference>
<dbReference type="KEGG" id="palo:E6C60_1631"/>
<dbReference type="SUPFAM" id="SSF52540">
    <property type="entry name" value="P-loop containing nucleoside triphosphate hydrolases"/>
    <property type="match status" value="2"/>
</dbReference>
<reference evidence="12 13" key="1">
    <citation type="submission" date="2019-05" db="EMBL/GenBank/DDBJ databases">
        <authorList>
            <person name="Chen C."/>
        </authorList>
    </citation>
    <scope>NUCLEOTIDE SEQUENCE [LARGE SCALE GENOMIC DNA]</scope>
    <source>
        <strain evidence="12 13">HB172198</strain>
    </source>
</reference>
<evidence type="ECO:0000256" key="8">
    <source>
        <dbReference type="ARBA" id="ARBA00034808"/>
    </source>
</evidence>
<sequence>MHSDSMNTNKTASQTGPCIVQRNRTILLEVGHPDFEKAQSTLSHYCELVKSPASFHTYQITPLSLWNAAAAGWCPAAVISSLVPLSRWEVPSAVQGEIQELMSRFGKLRLTCHPQKTSWLLLSLEDIQTEEAISALPCLKEAGAVFAAGLSVEIPSHRRGMLKQELTRAGYPVLDLAGYEDGQHLGLEWSPSCTGEGFQLREYQRAAVSAFMNGGGTGGSGVLVLPCGAGKTVIGLGAMMELQCETLILTSSSTSVAQWINELVTRTTLQQEEIGEYTGQRKKVGPVTVATYHMLTHRKGAEAPQPVNLFSERSWGLIIYDEVHLLPAPVFRAAADIQATRRLGLTATLIREDGREQDVFSLIGPKRYVMPWKRLEEKGWIASADCVELKVSLPDSLKPAYYRAGKREQYRLASENPAKTAAAKRLLSRHAGEQMLIIGQYVKQLQSMAEALNVPLITGSTNRAERERLYDAFREGSIPVLAVSKVANFAVDLPDASVALEVSGSYGSRQEEAQRLGRILRPKKNGARASFYHLVTKDSREEEFAIRRRMFLIEQGYEYVTQNGDALCGADVQWNAREEGGLI</sequence>
<evidence type="ECO:0000256" key="9">
    <source>
        <dbReference type="ARBA" id="ARBA00048988"/>
    </source>
</evidence>
<comment type="similarity">
    <text evidence="1">Belongs to the helicase family. RAD25/XPB subfamily.</text>
</comment>
<dbReference type="PANTHER" id="PTHR11274:SF0">
    <property type="entry name" value="GENERAL TRANSCRIPTION AND DNA REPAIR FACTOR IIH HELICASE SUBUNIT XPB"/>
    <property type="match status" value="1"/>
</dbReference>